<dbReference type="PANTHER" id="PTHR11552:SF115">
    <property type="entry name" value="DEHYDROGENASE XPTC-RELATED"/>
    <property type="match status" value="1"/>
</dbReference>
<dbReference type="InterPro" id="IPR000172">
    <property type="entry name" value="GMC_OxRdtase_N"/>
</dbReference>
<comment type="caution">
    <text evidence="4">The sequence shown here is derived from an EMBL/GenBank/DDBJ whole genome shotgun (WGS) entry which is preliminary data.</text>
</comment>
<proteinExistence type="inferred from homology"/>
<keyword evidence="2" id="KW-0732">Signal</keyword>
<dbReference type="RefSeq" id="XP_069202583.1">
    <property type="nucleotide sequence ID" value="XM_069344029.1"/>
</dbReference>
<reference evidence="4 5" key="1">
    <citation type="submission" date="2024-07" db="EMBL/GenBank/DDBJ databases">
        <title>Draft sequence of the Neodothiora populina.</title>
        <authorList>
            <person name="Drown D.D."/>
            <person name="Schuette U.S."/>
            <person name="Buechlein A.B."/>
            <person name="Rusch D.R."/>
            <person name="Winton L.W."/>
            <person name="Adams G.A."/>
        </authorList>
    </citation>
    <scope>NUCLEOTIDE SEQUENCE [LARGE SCALE GENOMIC DNA]</scope>
    <source>
        <strain evidence="4 5">CPC 39397</strain>
    </source>
</reference>
<dbReference type="PIRSF" id="PIRSF000137">
    <property type="entry name" value="Alcohol_oxidase"/>
    <property type="match status" value="1"/>
</dbReference>
<feature type="domain" description="Glucose-methanol-choline oxidoreductase N-terminal" evidence="3">
    <location>
        <begin position="313"/>
        <end position="327"/>
    </location>
</feature>
<feature type="signal peptide" evidence="2">
    <location>
        <begin position="1"/>
        <end position="25"/>
    </location>
</feature>
<dbReference type="Gene3D" id="3.50.50.60">
    <property type="entry name" value="FAD/NAD(P)-binding domain"/>
    <property type="match status" value="1"/>
</dbReference>
<organism evidence="4 5">
    <name type="scientific">Neodothiora populina</name>
    <dbReference type="NCBI Taxonomy" id="2781224"/>
    <lineage>
        <taxon>Eukaryota</taxon>
        <taxon>Fungi</taxon>
        <taxon>Dikarya</taxon>
        <taxon>Ascomycota</taxon>
        <taxon>Pezizomycotina</taxon>
        <taxon>Dothideomycetes</taxon>
        <taxon>Dothideomycetidae</taxon>
        <taxon>Dothideales</taxon>
        <taxon>Dothioraceae</taxon>
        <taxon>Neodothiora</taxon>
    </lineage>
</organism>
<dbReference type="InterPro" id="IPR012132">
    <property type="entry name" value="GMC_OxRdtase"/>
</dbReference>
<evidence type="ECO:0000313" key="4">
    <source>
        <dbReference type="EMBL" id="KAL1306310.1"/>
    </source>
</evidence>
<evidence type="ECO:0000259" key="3">
    <source>
        <dbReference type="PROSITE" id="PS00624"/>
    </source>
</evidence>
<comment type="similarity">
    <text evidence="1">Belongs to the GMC oxidoreductase family.</text>
</comment>
<sequence>MIMRSTVSSCLAALELSSLVAPSLAGPLLQRDLRNASGLFDNYDYVVIGGGVSGLVVANRLTENPDITALVIEAGPLDQREDIIMVPGLAAGAVGTVYDWNFTYASNPDLYNREVSIPLGHVVGGGSLLNILLFDRGSKGDYNLWEKFGAKGWGWKDILPFFKKSETFTPPSAEQIAEWNITYDPKAHGYDGPVRSSYSPYYFPSLHYFEAGLKEIGVSTPLDGANGEALGGFATTHAQDLRTQTRVTARTAYWDNANNRTNLHLLTNTRVTKLISSPGKNGSAKVTGVEFAATKDSPRHTVGVNMEAVMAAGAIHTPQILQLSGIGNPALLQKFNISTVADVPGVGYNFQDHGMMYLKYNLSISPQSGSLKTNTTLAADALAQYKQSRTGPYTTSTDDYLVYLPIKDYQSNTSSIFTLAANQTATTYFDSDTPASVLAGYETQYDLLIKTLNSSSIAALEIIWNDNSMIIAGQHPLSRGSVKIQSTDPFAAPIADAAYLRNPIDAAVLSEGIKFLRRVMGTEAVASISPVEIQPGSNVTSNADLDAYVRQSITTEFHPSGSCSIGPFKKGGVVDHHLRVYGVENLRVVDASVQPLIPASHIQSTVYAVAEKAADIIRKDNTDSYRSH</sequence>
<dbReference type="PROSITE" id="PS00624">
    <property type="entry name" value="GMC_OXRED_2"/>
    <property type="match status" value="1"/>
</dbReference>
<dbReference type="GeneID" id="95978092"/>
<evidence type="ECO:0000256" key="2">
    <source>
        <dbReference type="SAM" id="SignalP"/>
    </source>
</evidence>
<evidence type="ECO:0000256" key="1">
    <source>
        <dbReference type="ARBA" id="ARBA00010790"/>
    </source>
</evidence>
<dbReference type="InterPro" id="IPR036188">
    <property type="entry name" value="FAD/NAD-bd_sf"/>
</dbReference>
<protein>
    <recommendedName>
        <fullName evidence="3">Glucose-methanol-choline oxidoreductase N-terminal domain-containing protein</fullName>
    </recommendedName>
</protein>
<dbReference type="SUPFAM" id="SSF54373">
    <property type="entry name" value="FAD-linked reductases, C-terminal domain"/>
    <property type="match status" value="1"/>
</dbReference>
<name>A0ABR3PKQ0_9PEZI</name>
<dbReference type="SUPFAM" id="SSF51905">
    <property type="entry name" value="FAD/NAD(P)-binding domain"/>
    <property type="match status" value="1"/>
</dbReference>
<accession>A0ABR3PKQ0</accession>
<dbReference type="Pfam" id="PF00732">
    <property type="entry name" value="GMC_oxred_N"/>
    <property type="match status" value="1"/>
</dbReference>
<feature type="chain" id="PRO_5047485042" description="Glucose-methanol-choline oxidoreductase N-terminal domain-containing protein" evidence="2">
    <location>
        <begin position="26"/>
        <end position="628"/>
    </location>
</feature>
<dbReference type="PANTHER" id="PTHR11552">
    <property type="entry name" value="GLUCOSE-METHANOL-CHOLINE GMC OXIDOREDUCTASE"/>
    <property type="match status" value="1"/>
</dbReference>
<dbReference type="EMBL" id="JBFMKM010000005">
    <property type="protein sequence ID" value="KAL1306310.1"/>
    <property type="molecule type" value="Genomic_DNA"/>
</dbReference>
<evidence type="ECO:0000313" key="5">
    <source>
        <dbReference type="Proteomes" id="UP001562354"/>
    </source>
</evidence>
<dbReference type="Pfam" id="PF05199">
    <property type="entry name" value="GMC_oxred_C"/>
    <property type="match status" value="1"/>
</dbReference>
<dbReference type="Proteomes" id="UP001562354">
    <property type="component" value="Unassembled WGS sequence"/>
</dbReference>
<keyword evidence="5" id="KW-1185">Reference proteome</keyword>
<gene>
    <name evidence="4" type="ORF">AAFC00_004392</name>
</gene>
<dbReference type="Gene3D" id="3.30.560.10">
    <property type="entry name" value="Glucose Oxidase, domain 3"/>
    <property type="match status" value="1"/>
</dbReference>
<dbReference type="InterPro" id="IPR007867">
    <property type="entry name" value="GMC_OxRtase_C"/>
</dbReference>